<proteinExistence type="predicted"/>
<name>A0AAJ5WS14_9BACT</name>
<evidence type="ECO:0000313" key="3">
    <source>
        <dbReference type="Proteomes" id="UP001220610"/>
    </source>
</evidence>
<evidence type="ECO:0000256" key="1">
    <source>
        <dbReference type="SAM" id="MobiDB-lite"/>
    </source>
</evidence>
<accession>A0AAJ5WS14</accession>
<feature type="region of interest" description="Disordered" evidence="1">
    <location>
        <begin position="63"/>
        <end position="85"/>
    </location>
</feature>
<reference evidence="2" key="1">
    <citation type="submission" date="2023-03" db="EMBL/GenBank/DDBJ databases">
        <title>Andean soil-derived lignocellulolytic bacterial consortium as a source of novel taxa and putative plastic-active enzymes.</title>
        <authorList>
            <person name="Diaz-Garcia L."/>
            <person name="Chuvochina M."/>
            <person name="Feuerriegel G."/>
            <person name="Bunk B."/>
            <person name="Sproer C."/>
            <person name="Streit W.R."/>
            <person name="Rodriguez L.M."/>
            <person name="Overmann J."/>
            <person name="Jimenez D.J."/>
        </authorList>
    </citation>
    <scope>NUCLEOTIDE SEQUENCE</scope>
    <source>
        <strain evidence="2">MAG 7</strain>
    </source>
</reference>
<dbReference type="AlphaFoldDB" id="A0AAJ5WS14"/>
<evidence type="ECO:0000313" key="2">
    <source>
        <dbReference type="EMBL" id="WEK35956.1"/>
    </source>
</evidence>
<dbReference type="Proteomes" id="UP001220610">
    <property type="component" value="Chromosome"/>
</dbReference>
<protein>
    <submittedName>
        <fullName evidence="2">Uncharacterized protein</fullName>
    </submittedName>
</protein>
<organism evidence="2 3">
    <name type="scientific">Candidatus Pseudobacter hemicellulosilyticus</name>
    <dbReference type="NCBI Taxonomy" id="3121375"/>
    <lineage>
        <taxon>Bacteria</taxon>
        <taxon>Pseudomonadati</taxon>
        <taxon>Bacteroidota</taxon>
        <taxon>Chitinophagia</taxon>
        <taxon>Chitinophagales</taxon>
        <taxon>Chitinophagaceae</taxon>
        <taxon>Pseudobacter</taxon>
    </lineage>
</organism>
<dbReference type="EMBL" id="CP119311">
    <property type="protein sequence ID" value="WEK35956.1"/>
    <property type="molecule type" value="Genomic_DNA"/>
</dbReference>
<sequence>MKIIQEFCNAYHQHEAIDMLWDWLVTAMGKNNSIYDVGKERSSLILFFEKINELIQASYKIHQKNAQPKSIQLTDKRNRKPTKKP</sequence>
<gene>
    <name evidence="2" type="ORF">P0Y53_00460</name>
</gene>
<feature type="compositionally biased region" description="Polar residues" evidence="1">
    <location>
        <begin position="64"/>
        <end position="73"/>
    </location>
</feature>